<evidence type="ECO:0000313" key="1">
    <source>
        <dbReference type="EMBL" id="SFX78314.1"/>
    </source>
</evidence>
<protein>
    <recommendedName>
        <fullName evidence="3">Pre-peptidase C-terminal domain-containing protein</fullName>
    </recommendedName>
</protein>
<dbReference type="RefSeq" id="WP_072327181.1">
    <property type="nucleotide sequence ID" value="NZ_FPJW01000014.1"/>
</dbReference>
<dbReference type="AlphaFoldDB" id="A0A1K1ZVN6"/>
<evidence type="ECO:0008006" key="3">
    <source>
        <dbReference type="Google" id="ProtNLM"/>
    </source>
</evidence>
<reference evidence="1 2" key="1">
    <citation type="submission" date="2016-11" db="EMBL/GenBank/DDBJ databases">
        <authorList>
            <person name="Jaros S."/>
            <person name="Januszkiewicz K."/>
            <person name="Wedrychowicz H."/>
        </authorList>
    </citation>
    <scope>NUCLEOTIDE SEQUENCE [LARGE SCALE GENOMIC DNA]</scope>
    <source>
        <strain evidence="1 2">DSM 21637</strain>
    </source>
</reference>
<sequence>MLQRLICFSLLSLWLPYSKAVELPDSFIRLQPGSVFQGELGEREVVRFYFVLDRRSDVLLESSTPSRTNNVFPDAVLFYPDGRVITRDWSSGEGRNFRIRRQLDAGTYVLRVEDGRGCGSLHGCPEINRRYMIHFEVTESSAF</sequence>
<dbReference type="OrthoDB" id="7059761at2"/>
<accession>A0A1K1ZVN6</accession>
<proteinExistence type="predicted"/>
<keyword evidence="2" id="KW-1185">Reference proteome</keyword>
<dbReference type="STRING" id="1122209.SAMN02745752_02862"/>
<dbReference type="EMBL" id="FPJW01000014">
    <property type="protein sequence ID" value="SFX78314.1"/>
    <property type="molecule type" value="Genomic_DNA"/>
</dbReference>
<name>A0A1K1ZVN6_9GAMM</name>
<dbReference type="Proteomes" id="UP000182350">
    <property type="component" value="Unassembled WGS sequence"/>
</dbReference>
<evidence type="ECO:0000313" key="2">
    <source>
        <dbReference type="Proteomes" id="UP000182350"/>
    </source>
</evidence>
<organism evidence="1 2">
    <name type="scientific">Marinospirillum alkaliphilum DSM 21637</name>
    <dbReference type="NCBI Taxonomy" id="1122209"/>
    <lineage>
        <taxon>Bacteria</taxon>
        <taxon>Pseudomonadati</taxon>
        <taxon>Pseudomonadota</taxon>
        <taxon>Gammaproteobacteria</taxon>
        <taxon>Oceanospirillales</taxon>
        <taxon>Oceanospirillaceae</taxon>
        <taxon>Marinospirillum</taxon>
    </lineage>
</organism>
<gene>
    <name evidence="1" type="ORF">SAMN02745752_02862</name>
</gene>